<evidence type="ECO:0000313" key="3">
    <source>
        <dbReference type="Proteomes" id="UP000002037"/>
    </source>
</evidence>
<feature type="region of interest" description="Disordered" evidence="1">
    <location>
        <begin position="1"/>
        <end position="87"/>
    </location>
</feature>
<dbReference type="AlphaFoldDB" id="C5M6T2"/>
<dbReference type="OrthoDB" id="4026086at2759"/>
<dbReference type="GeneID" id="8300778"/>
<dbReference type="EMBL" id="GG692396">
    <property type="protein sequence ID" value="EER34702.1"/>
    <property type="molecule type" value="Genomic_DNA"/>
</dbReference>
<proteinExistence type="predicted"/>
<feature type="compositionally biased region" description="Polar residues" evidence="1">
    <location>
        <begin position="20"/>
        <end position="38"/>
    </location>
</feature>
<dbReference type="VEuPathDB" id="FungiDB:CTRG_01563"/>
<feature type="compositionally biased region" description="Basic and acidic residues" evidence="1">
    <location>
        <begin position="39"/>
        <end position="85"/>
    </location>
</feature>
<dbReference type="RefSeq" id="XP_002547257.1">
    <property type="nucleotide sequence ID" value="XM_002547211.1"/>
</dbReference>
<dbReference type="InterPro" id="IPR013169">
    <property type="entry name" value="mRNA_splic_Cwf18-like"/>
</dbReference>
<evidence type="ECO:0000313" key="2">
    <source>
        <dbReference type="EMBL" id="EER34702.1"/>
    </source>
</evidence>
<evidence type="ECO:0000256" key="1">
    <source>
        <dbReference type="SAM" id="MobiDB-lite"/>
    </source>
</evidence>
<protein>
    <submittedName>
        <fullName evidence="2">Uncharacterized protein</fullName>
    </submittedName>
</protein>
<dbReference type="Proteomes" id="UP000002037">
    <property type="component" value="Unassembled WGS sequence"/>
</dbReference>
<keyword evidence="3" id="KW-1185">Reference proteome</keyword>
<dbReference type="STRING" id="294747.C5M6T2"/>
<organism evidence="2 3">
    <name type="scientific">Candida tropicalis (strain ATCC MYA-3404 / T1)</name>
    <name type="common">Yeast</name>
    <dbReference type="NCBI Taxonomy" id="294747"/>
    <lineage>
        <taxon>Eukaryota</taxon>
        <taxon>Fungi</taxon>
        <taxon>Dikarya</taxon>
        <taxon>Ascomycota</taxon>
        <taxon>Saccharomycotina</taxon>
        <taxon>Pichiomycetes</taxon>
        <taxon>Debaryomycetaceae</taxon>
        <taxon>Candida/Lodderomyces clade</taxon>
        <taxon>Candida</taxon>
    </lineage>
</organism>
<sequence length="138" mass="16005">MSEDRRARLAALRKNRSNKDATQIPSPSPTIKITTDTSGKNEVHQKDLLSTKTELQKSEVDKEEKSSEIDPHDSEAQLNQEKEMNDDIDIELNNQEVNTNKASYTEDMKKDLKHYFHKAEIRNNRAIDKIIQERLLQD</sequence>
<dbReference type="KEGG" id="ctp:CTRG_01563"/>
<accession>C5M6T2</accession>
<gene>
    <name evidence="2" type="ORF">CTRG_01563</name>
</gene>
<reference evidence="2 3" key="1">
    <citation type="journal article" date="2009" name="Nature">
        <title>Evolution of pathogenicity and sexual reproduction in eight Candida genomes.</title>
        <authorList>
            <person name="Butler G."/>
            <person name="Rasmussen M.D."/>
            <person name="Lin M.F."/>
            <person name="Santos M.A."/>
            <person name="Sakthikumar S."/>
            <person name="Munro C.A."/>
            <person name="Rheinbay E."/>
            <person name="Grabherr M."/>
            <person name="Forche A."/>
            <person name="Reedy J.L."/>
            <person name="Agrafioti I."/>
            <person name="Arnaud M.B."/>
            <person name="Bates S."/>
            <person name="Brown A.J."/>
            <person name="Brunke S."/>
            <person name="Costanzo M.C."/>
            <person name="Fitzpatrick D.A."/>
            <person name="de Groot P.W."/>
            <person name="Harris D."/>
            <person name="Hoyer L.L."/>
            <person name="Hube B."/>
            <person name="Klis F.M."/>
            <person name="Kodira C."/>
            <person name="Lennard N."/>
            <person name="Logue M.E."/>
            <person name="Martin R."/>
            <person name="Neiman A.M."/>
            <person name="Nikolaou E."/>
            <person name="Quail M.A."/>
            <person name="Quinn J."/>
            <person name="Santos M.C."/>
            <person name="Schmitzberger F.F."/>
            <person name="Sherlock G."/>
            <person name="Shah P."/>
            <person name="Silverstein K.A."/>
            <person name="Skrzypek M.S."/>
            <person name="Soll D."/>
            <person name="Staggs R."/>
            <person name="Stansfield I."/>
            <person name="Stumpf M.P."/>
            <person name="Sudbery P.E."/>
            <person name="Srikantha T."/>
            <person name="Zeng Q."/>
            <person name="Berman J."/>
            <person name="Berriman M."/>
            <person name="Heitman J."/>
            <person name="Gow N.A."/>
            <person name="Lorenz M.C."/>
            <person name="Birren B.W."/>
            <person name="Kellis M."/>
            <person name="Cuomo C.A."/>
        </authorList>
    </citation>
    <scope>NUCLEOTIDE SEQUENCE [LARGE SCALE GENOMIC DNA]</scope>
    <source>
        <strain evidence="3">ATCC MYA-3404 / T1</strain>
    </source>
</reference>
<name>C5M6T2_CANTT</name>
<dbReference type="Pfam" id="PF08315">
    <property type="entry name" value="cwf18"/>
    <property type="match status" value="1"/>
</dbReference>
<dbReference type="HOGENOM" id="CLU_1767808_0_0_1"/>